<dbReference type="SUPFAM" id="SSF52402">
    <property type="entry name" value="Adenine nucleotide alpha hydrolases-like"/>
    <property type="match status" value="1"/>
</dbReference>
<comment type="caution">
    <text evidence="3">The sequence shown here is derived from an EMBL/GenBank/DDBJ whole genome shotgun (WGS) entry which is preliminary data.</text>
</comment>
<name>A0ABR0D626_9LAMI</name>
<comment type="subcellular location">
    <subcellularLocation>
        <location evidence="1">Mitochondrion matrix</location>
    </subcellularLocation>
</comment>
<feature type="domain" description="Electron transfer flavoprotein alpha/beta-subunit N-terminal" evidence="2">
    <location>
        <begin position="29"/>
        <end position="78"/>
    </location>
</feature>
<organism evidence="3 4">
    <name type="scientific">Penstemon davidsonii</name>
    <dbReference type="NCBI Taxonomy" id="160366"/>
    <lineage>
        <taxon>Eukaryota</taxon>
        <taxon>Viridiplantae</taxon>
        <taxon>Streptophyta</taxon>
        <taxon>Embryophyta</taxon>
        <taxon>Tracheophyta</taxon>
        <taxon>Spermatophyta</taxon>
        <taxon>Magnoliopsida</taxon>
        <taxon>eudicotyledons</taxon>
        <taxon>Gunneridae</taxon>
        <taxon>Pentapetalae</taxon>
        <taxon>asterids</taxon>
        <taxon>lamiids</taxon>
        <taxon>Lamiales</taxon>
        <taxon>Plantaginaceae</taxon>
        <taxon>Cheloneae</taxon>
        <taxon>Penstemon</taxon>
    </lineage>
</organism>
<protein>
    <recommendedName>
        <fullName evidence="2">Electron transfer flavoprotein alpha/beta-subunit N-terminal domain-containing protein</fullName>
    </recommendedName>
</protein>
<evidence type="ECO:0000313" key="3">
    <source>
        <dbReference type="EMBL" id="KAK4484356.1"/>
    </source>
</evidence>
<dbReference type="InterPro" id="IPR014729">
    <property type="entry name" value="Rossmann-like_a/b/a_fold"/>
</dbReference>
<accession>A0ABR0D626</accession>
<proteinExistence type="predicted"/>
<reference evidence="3 4" key="1">
    <citation type="journal article" date="2023" name="bioRxiv">
        <title>Genome report: Whole genome sequence and annotation of Penstemon davidsonii.</title>
        <authorList>
            <person name="Ostevik K.L."/>
            <person name="Alabady M."/>
            <person name="Zhang M."/>
            <person name="Rausher M.D."/>
        </authorList>
    </citation>
    <scope>NUCLEOTIDE SEQUENCE [LARGE SCALE GENOMIC DNA]</scope>
    <source>
        <strain evidence="3">DNT005</strain>
        <tissue evidence="3">Whole leaf</tissue>
    </source>
</reference>
<gene>
    <name evidence="3" type="ORF">RD792_006933</name>
</gene>
<evidence type="ECO:0000313" key="4">
    <source>
        <dbReference type="Proteomes" id="UP001291926"/>
    </source>
</evidence>
<dbReference type="EMBL" id="JAYDYQ010002533">
    <property type="protein sequence ID" value="KAK4484356.1"/>
    <property type="molecule type" value="Genomic_DNA"/>
</dbReference>
<evidence type="ECO:0000256" key="1">
    <source>
        <dbReference type="ARBA" id="ARBA00004305"/>
    </source>
</evidence>
<dbReference type="Pfam" id="PF01012">
    <property type="entry name" value="ETF"/>
    <property type="match status" value="1"/>
</dbReference>
<dbReference type="Gene3D" id="3.40.50.620">
    <property type="entry name" value="HUPs"/>
    <property type="match status" value="1"/>
</dbReference>
<keyword evidence="4" id="KW-1185">Reference proteome</keyword>
<sequence length="89" mass="9117">MAAIREMIGAFQKRSFANRPNLCSRTVSTLVVAEQEGGSVKASSLSAVEAAKFLGEDNSISLLIAGSGPSLEKAAAHAASCHPSISQVS</sequence>
<dbReference type="InterPro" id="IPR014730">
    <property type="entry name" value="ETF_a/b_N"/>
</dbReference>
<dbReference type="Proteomes" id="UP001291926">
    <property type="component" value="Unassembled WGS sequence"/>
</dbReference>
<evidence type="ECO:0000259" key="2">
    <source>
        <dbReference type="Pfam" id="PF01012"/>
    </source>
</evidence>